<dbReference type="SUPFAM" id="SSF47473">
    <property type="entry name" value="EF-hand"/>
    <property type="match status" value="1"/>
</dbReference>
<dbReference type="GO" id="GO:0005509">
    <property type="term" value="F:calcium ion binding"/>
    <property type="evidence" value="ECO:0007669"/>
    <property type="project" value="InterPro"/>
</dbReference>
<evidence type="ECO:0000259" key="3">
    <source>
        <dbReference type="PROSITE" id="PS50222"/>
    </source>
</evidence>
<keyword evidence="1" id="KW-0106">Calcium</keyword>
<keyword evidence="2" id="KW-0812">Transmembrane</keyword>
<evidence type="ECO:0000313" key="5">
    <source>
        <dbReference type="Proteomes" id="UP000003786"/>
    </source>
</evidence>
<dbReference type="PROSITE" id="PS50222">
    <property type="entry name" value="EF_HAND_2"/>
    <property type="match status" value="1"/>
</dbReference>
<dbReference type="Proteomes" id="UP000003786">
    <property type="component" value="Chromosome 2"/>
</dbReference>
<accession>J4D808</accession>
<dbReference type="InterPro" id="IPR018247">
    <property type="entry name" value="EF_Hand_1_Ca_BS"/>
</dbReference>
<gene>
    <name evidence="4" type="ORF">TOT_020001086</name>
</gene>
<feature type="domain" description="EF-hand" evidence="3">
    <location>
        <begin position="429"/>
        <end position="455"/>
    </location>
</feature>
<feature type="transmembrane region" description="Helical" evidence="2">
    <location>
        <begin position="298"/>
        <end position="316"/>
    </location>
</feature>
<reference evidence="4 5" key="1">
    <citation type="journal article" date="2012" name="MBio">
        <title>Comparative genome analysis of three eukaryotic parasites with differing abilities to transform leukocytes reveals key mediators of Theileria-induced leukocyte transformation.</title>
        <authorList>
            <person name="Hayashida K."/>
            <person name="Hara Y."/>
            <person name="Abe T."/>
            <person name="Yamasaki C."/>
            <person name="Toyoda A."/>
            <person name="Kosuge T."/>
            <person name="Suzuki Y."/>
            <person name="Sato Y."/>
            <person name="Kawashima S."/>
            <person name="Katayama T."/>
            <person name="Wakaguri H."/>
            <person name="Inoue N."/>
            <person name="Homma K."/>
            <person name="Tada-Umezaki M."/>
            <person name="Yagi Y."/>
            <person name="Fujii Y."/>
            <person name="Habara T."/>
            <person name="Kanehisa M."/>
            <person name="Watanabe H."/>
            <person name="Ito K."/>
            <person name="Gojobori T."/>
            <person name="Sugawara H."/>
            <person name="Imanishi T."/>
            <person name="Weir W."/>
            <person name="Gardner M."/>
            <person name="Pain A."/>
            <person name="Shiels B."/>
            <person name="Hattori M."/>
            <person name="Nene V."/>
            <person name="Sugimoto C."/>
        </authorList>
    </citation>
    <scope>NUCLEOTIDE SEQUENCE [LARGE SCALE GENOMIC DNA]</scope>
    <source>
        <strain evidence="4 5">Shintoku</strain>
    </source>
</reference>
<dbReference type="OMA" id="GICNNES"/>
<dbReference type="KEGG" id="tot:TOT_020001086"/>
<organism evidence="4 5">
    <name type="scientific">Theileria orientalis strain Shintoku</name>
    <dbReference type="NCBI Taxonomy" id="869250"/>
    <lineage>
        <taxon>Eukaryota</taxon>
        <taxon>Sar</taxon>
        <taxon>Alveolata</taxon>
        <taxon>Apicomplexa</taxon>
        <taxon>Aconoidasida</taxon>
        <taxon>Piroplasmida</taxon>
        <taxon>Theileriidae</taxon>
        <taxon>Theileria</taxon>
    </lineage>
</organism>
<keyword evidence="2" id="KW-0472">Membrane</keyword>
<dbReference type="GeneID" id="20715177"/>
<feature type="transmembrane region" description="Helical" evidence="2">
    <location>
        <begin position="12"/>
        <end position="35"/>
    </location>
</feature>
<proteinExistence type="predicted"/>
<evidence type="ECO:0000256" key="2">
    <source>
        <dbReference type="SAM" id="Phobius"/>
    </source>
</evidence>
<dbReference type="InterPro" id="IPR002048">
    <property type="entry name" value="EF_hand_dom"/>
</dbReference>
<sequence>MVPVGLKILSKSVAFAARFFTPLFLLSLFIVSNVFNLNELKLSKIIFDGFCNNENMDGLGRIVCPMVPMEDPFFNNTHLNKQYNIPLLISTTKIKDDIVINADSSAPSSLYLIMEVCNSYKTNVSKSTLLADLCVLINDTLKETRNEFKFNQNLSGGHEELVKWKNVAALLQRLPNNGKLSHITLLSSLNKNKILEKVINSVLSLNESENKENLSESPELTTDLLVTSDILTLVGDPFKLLSGVAFPELIYNSFGTIHESIYRLFLSFPEASAALLHMRNLGFEGPEFSSFEPKIDRFTYLAIFLSSFQLLLTYSFEFVPLYSGIVKSAYNRDVTHQKYKYSHLLSEFTDDLESKTFVENIMMSLNAFAINLNLRNKLFMAGDIGFKFTKKLVEILALMNIPSDNMYNKDRQALISLKLNEGLTYLGKFISFDHDSDGFISFEEFTKASIDLNSFVDDVMSVFNSKEEQKGDQEGLQADDDGLQFVNMLKSQNSLYDKIIDEFIISDIDRNDNLSVEEFIELTLSTSIAENIHT</sequence>
<evidence type="ECO:0000256" key="1">
    <source>
        <dbReference type="ARBA" id="ARBA00022837"/>
    </source>
</evidence>
<dbReference type="RefSeq" id="XP_009690791.1">
    <property type="nucleotide sequence ID" value="XM_009692496.1"/>
</dbReference>
<evidence type="ECO:0000313" key="4">
    <source>
        <dbReference type="EMBL" id="BAM40490.1"/>
    </source>
</evidence>
<dbReference type="VEuPathDB" id="PiroplasmaDB:TOT_020001086"/>
<name>J4D808_THEOR</name>
<dbReference type="InterPro" id="IPR011992">
    <property type="entry name" value="EF-hand-dom_pair"/>
</dbReference>
<dbReference type="PROSITE" id="PS00018">
    <property type="entry name" value="EF_HAND_1"/>
    <property type="match status" value="2"/>
</dbReference>
<dbReference type="eggNOG" id="ENOG502TN6R">
    <property type="taxonomic scope" value="Eukaryota"/>
</dbReference>
<dbReference type="AlphaFoldDB" id="J4D808"/>
<dbReference type="EMBL" id="AP011947">
    <property type="protein sequence ID" value="BAM40490.1"/>
    <property type="molecule type" value="Genomic_DNA"/>
</dbReference>
<dbReference type="OrthoDB" id="360606at2759"/>
<protein>
    <recommendedName>
        <fullName evidence="3">EF-hand domain-containing protein</fullName>
    </recommendedName>
</protein>
<keyword evidence="5" id="KW-1185">Reference proteome</keyword>
<keyword evidence="2" id="KW-1133">Transmembrane helix</keyword>